<dbReference type="RefSeq" id="WP_259314197.1">
    <property type="nucleotide sequence ID" value="NZ_CP087164.1"/>
</dbReference>
<dbReference type="InterPro" id="IPR015421">
    <property type="entry name" value="PyrdxlP-dep_Trfase_major"/>
</dbReference>
<dbReference type="GO" id="GO:1901605">
    <property type="term" value="P:alpha-amino acid metabolic process"/>
    <property type="evidence" value="ECO:0007669"/>
    <property type="project" value="TreeGrafter"/>
</dbReference>
<dbReference type="InterPro" id="IPR015422">
    <property type="entry name" value="PyrdxlP-dep_Trfase_small"/>
</dbReference>
<dbReference type="EMBL" id="CP087164">
    <property type="protein sequence ID" value="UGS34525.1"/>
    <property type="molecule type" value="Genomic_DNA"/>
</dbReference>
<evidence type="ECO:0000313" key="6">
    <source>
        <dbReference type="EMBL" id="UGS34525.1"/>
    </source>
</evidence>
<dbReference type="GO" id="GO:0030170">
    <property type="term" value="F:pyridoxal phosphate binding"/>
    <property type="evidence" value="ECO:0007669"/>
    <property type="project" value="InterPro"/>
</dbReference>
<keyword evidence="4" id="KW-0663">Pyridoxal phosphate</keyword>
<gene>
    <name evidence="6" type="primary">lysN_1</name>
    <name evidence="6" type="ORF">DSM104329_00903</name>
</gene>
<organism evidence="6 7">
    <name type="scientific">Capillimicrobium parvum</name>
    <dbReference type="NCBI Taxonomy" id="2884022"/>
    <lineage>
        <taxon>Bacteria</taxon>
        <taxon>Bacillati</taxon>
        <taxon>Actinomycetota</taxon>
        <taxon>Thermoleophilia</taxon>
        <taxon>Solirubrobacterales</taxon>
        <taxon>Capillimicrobiaceae</taxon>
        <taxon>Capillimicrobium</taxon>
    </lineage>
</organism>
<dbReference type="PANTHER" id="PTHR42790:SF19">
    <property type="entry name" value="KYNURENINE_ALPHA-AMINOADIPATE AMINOTRANSFERASE, MITOCHONDRIAL"/>
    <property type="match status" value="1"/>
</dbReference>
<dbReference type="InterPro" id="IPR004839">
    <property type="entry name" value="Aminotransferase_I/II_large"/>
</dbReference>
<evidence type="ECO:0000313" key="7">
    <source>
        <dbReference type="Proteomes" id="UP001162834"/>
    </source>
</evidence>
<name>A0A9E6XUP4_9ACTN</name>
<dbReference type="InterPro" id="IPR050859">
    <property type="entry name" value="Class-I_PLP-dep_aminotransf"/>
</dbReference>
<dbReference type="InterPro" id="IPR015424">
    <property type="entry name" value="PyrdxlP-dep_Trfase"/>
</dbReference>
<accession>A0A9E6XUP4</accession>
<dbReference type="SUPFAM" id="SSF53383">
    <property type="entry name" value="PLP-dependent transferases"/>
    <property type="match status" value="1"/>
</dbReference>
<dbReference type="AlphaFoldDB" id="A0A9E6XUP4"/>
<evidence type="ECO:0000256" key="4">
    <source>
        <dbReference type="ARBA" id="ARBA00022898"/>
    </source>
</evidence>
<dbReference type="GO" id="GO:0047536">
    <property type="term" value="F:2-aminoadipate transaminase activity"/>
    <property type="evidence" value="ECO:0007669"/>
    <property type="project" value="UniProtKB-EC"/>
</dbReference>
<dbReference type="Gene3D" id="3.40.640.10">
    <property type="entry name" value="Type I PLP-dependent aspartate aminotransferase-like (Major domain)"/>
    <property type="match status" value="1"/>
</dbReference>
<evidence type="ECO:0000256" key="2">
    <source>
        <dbReference type="ARBA" id="ARBA00022576"/>
    </source>
</evidence>
<dbReference type="Gene3D" id="3.90.1150.10">
    <property type="entry name" value="Aspartate Aminotransferase, domain 1"/>
    <property type="match status" value="1"/>
</dbReference>
<evidence type="ECO:0000256" key="1">
    <source>
        <dbReference type="ARBA" id="ARBA00001933"/>
    </source>
</evidence>
<feature type="domain" description="Aminotransferase class I/classII large" evidence="5">
    <location>
        <begin position="20"/>
        <end position="352"/>
    </location>
</feature>
<evidence type="ECO:0000256" key="3">
    <source>
        <dbReference type="ARBA" id="ARBA00022679"/>
    </source>
</evidence>
<dbReference type="CDD" id="cd00609">
    <property type="entry name" value="AAT_like"/>
    <property type="match status" value="1"/>
</dbReference>
<keyword evidence="2 6" id="KW-0032">Aminotransferase</keyword>
<dbReference type="PANTHER" id="PTHR42790">
    <property type="entry name" value="AMINOTRANSFERASE"/>
    <property type="match status" value="1"/>
</dbReference>
<dbReference type="Pfam" id="PF00155">
    <property type="entry name" value="Aminotran_1_2"/>
    <property type="match status" value="1"/>
</dbReference>
<dbReference type="KEGG" id="sbae:DSM104329_00903"/>
<comment type="cofactor">
    <cofactor evidence="1">
        <name>pyridoxal 5'-phosphate</name>
        <dbReference type="ChEBI" id="CHEBI:597326"/>
    </cofactor>
</comment>
<proteinExistence type="predicted"/>
<keyword evidence="7" id="KW-1185">Reference proteome</keyword>
<dbReference type="Proteomes" id="UP001162834">
    <property type="component" value="Chromosome"/>
</dbReference>
<protein>
    <submittedName>
        <fullName evidence="6">2-aminoadipate transaminase</fullName>
        <ecNumber evidence="6">2.6.1.39</ecNumber>
    </submittedName>
</protein>
<evidence type="ECO:0000259" key="5">
    <source>
        <dbReference type="Pfam" id="PF00155"/>
    </source>
</evidence>
<reference evidence="6" key="1">
    <citation type="journal article" date="2022" name="Int. J. Syst. Evol. Microbiol.">
        <title>Pseudomonas aegrilactucae sp. nov. and Pseudomonas morbosilactucae sp. nov., pathogens causing bacterial rot of lettuce in Japan.</title>
        <authorList>
            <person name="Sawada H."/>
            <person name="Fujikawa T."/>
            <person name="Satou M."/>
        </authorList>
    </citation>
    <scope>NUCLEOTIDE SEQUENCE</scope>
    <source>
        <strain evidence="6">0166_1</strain>
    </source>
</reference>
<keyword evidence="3 6" id="KW-0808">Transferase</keyword>
<sequence>MSVISFGRGMPSVDIVDMDALEAAAHRAFRRDRAGIAGYGPPAGHPPLRSWIAERHGVDLERVFISNGSMQAMSFLFDHVLRPGDAALVESPTFDLTLRALRRRGADVHGIAVDADGLNVDAVAAALDAGVPARLLHVVPNFQNPTGTTLPPERRRALVELLSDRGVLLLEDDPYADLRFAGTPLAPMLGTAAPDEIVYSSSFSKIVCPGVRVGYLIAPPPVVSALEEASLETYLSANTLSQAVVYELCAGGALDAAIAKAVAGLAERARTLVTALRRELPDARFTVPEGGYFVWLELAPDTDAVALSQELEADQVTVMPGTCFTVSGGRHALRLSYASVTPPEIDEGIARLAAVYRAHRGSVDGTASAATMPAAAGASHDRQGA</sequence>
<dbReference type="EC" id="2.6.1.39" evidence="6"/>